<dbReference type="Proteomes" id="UP001519342">
    <property type="component" value="Unassembled WGS sequence"/>
</dbReference>
<dbReference type="NCBIfam" id="TIGR01484">
    <property type="entry name" value="HAD-SF-IIB"/>
    <property type="match status" value="1"/>
</dbReference>
<dbReference type="InterPro" id="IPR036412">
    <property type="entry name" value="HAD-like_sf"/>
</dbReference>
<sequence>MTYKMIVTDLDGTLLNDDKKISKKDVETLNKLNDEGIEIVVATGRNYFMAKNLTEQIKNINPVILANNGSVTRRSNTDELMEYNYLNPDVFEKIYNHGLKYNLHPVLHVDEYYNGYDMIYENKNLEEVYLGYIKKDDVRAKLIQFNPREIKNILSVCYLEELDKLHDFNLEMNEINEGQFNIICNRNISKRALLEFLHTDGCKWRALKKYADSINIKPREIISFGDDNNDLELIVNSGMGISMKNGTENCKKVSKMITEFDNNNSGVSYELTKIFNIK</sequence>
<proteinExistence type="predicted"/>
<evidence type="ECO:0000313" key="1">
    <source>
        <dbReference type="EMBL" id="MBP1925043.1"/>
    </source>
</evidence>
<dbReference type="InterPro" id="IPR006379">
    <property type="entry name" value="HAD-SF_hydro_IIB"/>
</dbReference>
<dbReference type="InterPro" id="IPR000150">
    <property type="entry name" value="Cof"/>
</dbReference>
<evidence type="ECO:0000313" key="2">
    <source>
        <dbReference type="Proteomes" id="UP001519342"/>
    </source>
</evidence>
<dbReference type="SUPFAM" id="SSF56784">
    <property type="entry name" value="HAD-like"/>
    <property type="match status" value="1"/>
</dbReference>
<accession>A0ABS4GBH6</accession>
<dbReference type="RefSeq" id="WP_209510795.1">
    <property type="nucleotide sequence ID" value="NZ_JAGGKS010000002.1"/>
</dbReference>
<name>A0ABS4GBH6_9FIRM</name>
<comment type="caution">
    <text evidence="1">The sequence shown here is derived from an EMBL/GenBank/DDBJ whole genome shotgun (WGS) entry which is preliminary data.</text>
</comment>
<dbReference type="Gene3D" id="3.40.50.1000">
    <property type="entry name" value="HAD superfamily/HAD-like"/>
    <property type="match status" value="1"/>
</dbReference>
<protein>
    <submittedName>
        <fullName evidence="1">Cof subfamily protein (Haloacid dehalogenase superfamily)</fullName>
    </submittedName>
</protein>
<dbReference type="EMBL" id="JAGGKS010000002">
    <property type="protein sequence ID" value="MBP1925043.1"/>
    <property type="molecule type" value="Genomic_DNA"/>
</dbReference>
<dbReference type="PANTHER" id="PTHR10000:SF8">
    <property type="entry name" value="HAD SUPERFAMILY HYDROLASE-LIKE, TYPE 3"/>
    <property type="match status" value="1"/>
</dbReference>
<dbReference type="InterPro" id="IPR023214">
    <property type="entry name" value="HAD_sf"/>
</dbReference>
<keyword evidence="2" id="KW-1185">Reference proteome</keyword>
<dbReference type="Gene3D" id="3.30.1240.10">
    <property type="match status" value="1"/>
</dbReference>
<dbReference type="NCBIfam" id="TIGR00099">
    <property type="entry name" value="Cof-subfamily"/>
    <property type="match status" value="1"/>
</dbReference>
<organism evidence="1 2">
    <name type="scientific">Sedimentibacter acidaminivorans</name>
    <dbReference type="NCBI Taxonomy" id="913099"/>
    <lineage>
        <taxon>Bacteria</taxon>
        <taxon>Bacillati</taxon>
        <taxon>Bacillota</taxon>
        <taxon>Tissierellia</taxon>
        <taxon>Sedimentibacter</taxon>
    </lineage>
</organism>
<dbReference type="PANTHER" id="PTHR10000">
    <property type="entry name" value="PHOSPHOSERINE PHOSPHATASE"/>
    <property type="match status" value="1"/>
</dbReference>
<dbReference type="Pfam" id="PF08282">
    <property type="entry name" value="Hydrolase_3"/>
    <property type="match status" value="1"/>
</dbReference>
<reference evidence="1 2" key="1">
    <citation type="submission" date="2021-03" db="EMBL/GenBank/DDBJ databases">
        <title>Genomic Encyclopedia of Type Strains, Phase IV (KMG-IV): sequencing the most valuable type-strain genomes for metagenomic binning, comparative biology and taxonomic classification.</title>
        <authorList>
            <person name="Goeker M."/>
        </authorList>
    </citation>
    <scope>NUCLEOTIDE SEQUENCE [LARGE SCALE GENOMIC DNA]</scope>
    <source>
        <strain evidence="1 2">DSM 24004</strain>
    </source>
</reference>
<gene>
    <name evidence="1" type="ORF">J2Z76_000900</name>
</gene>